<organism evidence="1 2">
    <name type="scientific">Catenulispora yoronensis</name>
    <dbReference type="NCBI Taxonomy" id="450799"/>
    <lineage>
        <taxon>Bacteria</taxon>
        <taxon>Bacillati</taxon>
        <taxon>Actinomycetota</taxon>
        <taxon>Actinomycetes</taxon>
        <taxon>Catenulisporales</taxon>
        <taxon>Catenulisporaceae</taxon>
        <taxon>Catenulispora</taxon>
    </lineage>
</organism>
<dbReference type="Proteomes" id="UP001500751">
    <property type="component" value="Unassembled WGS sequence"/>
</dbReference>
<dbReference type="RefSeq" id="WP_344663895.1">
    <property type="nucleotide sequence ID" value="NZ_BAAAQN010000002.1"/>
</dbReference>
<keyword evidence="2" id="KW-1185">Reference proteome</keyword>
<reference evidence="1 2" key="1">
    <citation type="journal article" date="2019" name="Int. J. Syst. Evol. Microbiol.">
        <title>The Global Catalogue of Microorganisms (GCM) 10K type strain sequencing project: providing services to taxonomists for standard genome sequencing and annotation.</title>
        <authorList>
            <consortium name="The Broad Institute Genomics Platform"/>
            <consortium name="The Broad Institute Genome Sequencing Center for Infectious Disease"/>
            <person name="Wu L."/>
            <person name="Ma J."/>
        </authorList>
    </citation>
    <scope>NUCLEOTIDE SEQUENCE [LARGE SCALE GENOMIC DNA]</scope>
    <source>
        <strain evidence="1 2">JCM 16014</strain>
    </source>
</reference>
<accession>A0ABN2TLU0</accession>
<name>A0ABN2TLU0_9ACTN</name>
<evidence type="ECO:0000313" key="1">
    <source>
        <dbReference type="EMBL" id="GAA2013872.1"/>
    </source>
</evidence>
<comment type="caution">
    <text evidence="1">The sequence shown here is derived from an EMBL/GenBank/DDBJ whole genome shotgun (WGS) entry which is preliminary data.</text>
</comment>
<evidence type="ECO:0000313" key="2">
    <source>
        <dbReference type="Proteomes" id="UP001500751"/>
    </source>
</evidence>
<proteinExistence type="predicted"/>
<evidence type="ECO:0008006" key="3">
    <source>
        <dbReference type="Google" id="ProtNLM"/>
    </source>
</evidence>
<protein>
    <recommendedName>
        <fullName evidence="3">ESX secretion-associated protein EspG</fullName>
    </recommendedName>
</protein>
<gene>
    <name evidence="1" type="ORF">GCM10009839_05950</name>
</gene>
<dbReference type="EMBL" id="BAAAQN010000002">
    <property type="protein sequence ID" value="GAA2013872.1"/>
    <property type="molecule type" value="Genomic_DNA"/>
</dbReference>
<sequence>MNTDNLMTPSARAAAAAGLLDRAAAGETVELAVLSGLERCVLGGPAQALFEQTVLNAWNEFGAKNRAKAMDLTLDGLRERGLLLDDRPPGPDAASWNLSPELGLIQAARERPTFVVATDVVNKQTRCLQFYAVGDLERPVRAIVVEQPTALPADQPYKNAKKLGPLGWMTRYLLLSEAAAVDVLTEVAMVARQDQAGSYPYDIRRFKHHDGRPVTEAGISVLGAGPTAHVRLFRTDPQTPDEVTVLTAEELRTLLGRVFATGSW</sequence>